<evidence type="ECO:0000313" key="2">
    <source>
        <dbReference type="EMBL" id="MBB5804338.1"/>
    </source>
</evidence>
<accession>A0A7W9HLY4</accession>
<evidence type="ECO:0000256" key="1">
    <source>
        <dbReference type="SAM" id="MobiDB-lite"/>
    </source>
</evidence>
<organism evidence="2 3">
    <name type="scientific">Saccharothrix ecbatanensis</name>
    <dbReference type="NCBI Taxonomy" id="1105145"/>
    <lineage>
        <taxon>Bacteria</taxon>
        <taxon>Bacillati</taxon>
        <taxon>Actinomycetota</taxon>
        <taxon>Actinomycetes</taxon>
        <taxon>Pseudonocardiales</taxon>
        <taxon>Pseudonocardiaceae</taxon>
        <taxon>Saccharothrix</taxon>
    </lineage>
</organism>
<gene>
    <name evidence="2" type="ORF">F4560_004106</name>
</gene>
<evidence type="ECO:0000313" key="3">
    <source>
        <dbReference type="Proteomes" id="UP000552097"/>
    </source>
</evidence>
<sequence>MNTELVSRTGMVPEQSTPQSPAPMGAAATSTAPSTPADALEATVERILTAVRPANLADSLSGARNAEESLRAILRRVDADADKALAQAVACAEAACEHLRYCELQEARLLLVAARGQLARSHAGRT</sequence>
<name>A0A7W9HLY4_9PSEU</name>
<proteinExistence type="predicted"/>
<feature type="compositionally biased region" description="Low complexity" evidence="1">
    <location>
        <begin position="22"/>
        <end position="37"/>
    </location>
</feature>
<protein>
    <submittedName>
        <fullName evidence="2">Putative iron-regulated protein</fullName>
    </submittedName>
</protein>
<feature type="region of interest" description="Disordered" evidence="1">
    <location>
        <begin position="1"/>
        <end position="37"/>
    </location>
</feature>
<comment type="caution">
    <text evidence="2">The sequence shown here is derived from an EMBL/GenBank/DDBJ whole genome shotgun (WGS) entry which is preliminary data.</text>
</comment>
<dbReference type="RefSeq" id="WP_184922155.1">
    <property type="nucleotide sequence ID" value="NZ_JACHMO010000001.1"/>
</dbReference>
<dbReference type="AlphaFoldDB" id="A0A7W9HLY4"/>
<dbReference type="Proteomes" id="UP000552097">
    <property type="component" value="Unassembled WGS sequence"/>
</dbReference>
<dbReference type="EMBL" id="JACHMO010000001">
    <property type="protein sequence ID" value="MBB5804338.1"/>
    <property type="molecule type" value="Genomic_DNA"/>
</dbReference>
<reference evidence="2 3" key="1">
    <citation type="submission" date="2020-08" db="EMBL/GenBank/DDBJ databases">
        <title>Sequencing the genomes of 1000 actinobacteria strains.</title>
        <authorList>
            <person name="Klenk H.-P."/>
        </authorList>
    </citation>
    <scope>NUCLEOTIDE SEQUENCE [LARGE SCALE GENOMIC DNA]</scope>
    <source>
        <strain evidence="2 3">DSM 45486</strain>
    </source>
</reference>
<keyword evidence="3" id="KW-1185">Reference proteome</keyword>